<keyword evidence="3" id="KW-1185">Reference proteome</keyword>
<dbReference type="HOGENOM" id="CLU_1203812_0_0_6"/>
<feature type="signal peptide" evidence="1">
    <location>
        <begin position="1"/>
        <end position="24"/>
    </location>
</feature>
<dbReference type="STRING" id="105559.Nwat_2852"/>
<keyword evidence="1" id="KW-0732">Signal</keyword>
<dbReference type="AlphaFoldDB" id="D8KBF6"/>
<dbReference type="EMBL" id="CP002086">
    <property type="protein sequence ID" value="ADJ29603.1"/>
    <property type="molecule type" value="Genomic_DNA"/>
</dbReference>
<dbReference type="KEGG" id="nwa:Nwat_2852"/>
<sequence>MNKRFLVLAGFVMASMATPFSLSAAASNSLNAFFTSIDDSGCITTEVSVTVHTGGLSVKRLTQSPDESPAKNLRGNINKSPGGEALFISISRIDECQGKVILYAKGKKGLGSGGRLRIASAQGTATLAFPLKIVTPGSGKPVDAEVNLTWAKTGNPVTVKRSRYFDKPGRLIEAAGRFKQTFQSAQASGSVSINGENFTPEASMDAGILSYATLAKFKKREQSELVGRSR</sequence>
<evidence type="ECO:0000313" key="2">
    <source>
        <dbReference type="EMBL" id="ADJ29603.1"/>
    </source>
</evidence>
<protein>
    <submittedName>
        <fullName evidence="2">Uncharacterized protein</fullName>
    </submittedName>
</protein>
<evidence type="ECO:0000313" key="3">
    <source>
        <dbReference type="Proteomes" id="UP000000393"/>
    </source>
</evidence>
<proteinExistence type="predicted"/>
<gene>
    <name evidence="2" type="ordered locus">Nwat_2852</name>
</gene>
<feature type="chain" id="PRO_5003116738" evidence="1">
    <location>
        <begin position="25"/>
        <end position="230"/>
    </location>
</feature>
<organism evidence="2 3">
    <name type="scientific">Nitrosococcus watsoni (strain C-113)</name>
    <dbReference type="NCBI Taxonomy" id="105559"/>
    <lineage>
        <taxon>Bacteria</taxon>
        <taxon>Pseudomonadati</taxon>
        <taxon>Pseudomonadota</taxon>
        <taxon>Gammaproteobacteria</taxon>
        <taxon>Chromatiales</taxon>
        <taxon>Chromatiaceae</taxon>
        <taxon>Nitrosococcus</taxon>
    </lineage>
</organism>
<accession>D8KBF6</accession>
<reference evidence="2 3" key="1">
    <citation type="submission" date="2010-06" db="EMBL/GenBank/DDBJ databases">
        <title>Complete sequence of chromosome of Nitrosococcus watsoni C-113.</title>
        <authorList>
            <consortium name="US DOE Joint Genome Institute"/>
            <person name="Lucas S."/>
            <person name="Copeland A."/>
            <person name="Lapidus A."/>
            <person name="Cheng J.-F."/>
            <person name="Bruce D."/>
            <person name="Goodwin L."/>
            <person name="Pitluck S."/>
            <person name="Malfatti S.A."/>
            <person name="Chain P.S.G."/>
            <person name="Land M."/>
            <person name="Hauser L."/>
            <person name="Kyrpides N."/>
            <person name="Ivanova N."/>
            <person name="Cambell M.A."/>
            <person name="Heidelberg J.F."/>
            <person name="Klotz M.G."/>
            <person name="Woyke T."/>
        </authorList>
    </citation>
    <scope>NUCLEOTIDE SEQUENCE [LARGE SCALE GENOMIC DNA]</scope>
    <source>
        <strain evidence="2 3">C-113</strain>
    </source>
</reference>
<evidence type="ECO:0000256" key="1">
    <source>
        <dbReference type="SAM" id="SignalP"/>
    </source>
</evidence>
<name>D8KBF6_NITWC</name>
<dbReference type="Proteomes" id="UP000000393">
    <property type="component" value="Chromosome"/>
</dbReference>
<dbReference type="RefSeq" id="WP_013221668.1">
    <property type="nucleotide sequence ID" value="NC_014315.1"/>
</dbReference>